<protein>
    <submittedName>
        <fullName evidence="5">HrpB</fullName>
    </submittedName>
</protein>
<feature type="domain" description="HTH araC/xylS-type" evidence="4">
    <location>
        <begin position="380"/>
        <end position="483"/>
    </location>
</feature>
<dbReference type="GO" id="GO:0043565">
    <property type="term" value="F:sequence-specific DNA binding"/>
    <property type="evidence" value="ECO:0007669"/>
    <property type="project" value="InterPro"/>
</dbReference>
<keyword evidence="3" id="KW-0804">Transcription</keyword>
<reference evidence="5" key="1">
    <citation type="submission" date="2009-05" db="EMBL/GenBank/DDBJ databases">
        <authorList>
            <person name="Harkins D.M."/>
            <person name="DeShazer D."/>
            <person name="Woods D.E."/>
            <person name="Brinkac L.M."/>
            <person name="Brown K.A."/>
            <person name="Hung G.C."/>
            <person name="Tuanyok A."/>
            <person name="Zhang B."/>
            <person name="Nierman W.C."/>
        </authorList>
    </citation>
    <scope>NUCLEOTIDE SEQUENCE [LARGE SCALE GENOMIC DNA]</scope>
    <source>
        <strain evidence="5">1710a</strain>
    </source>
</reference>
<dbReference type="InterPro" id="IPR009057">
    <property type="entry name" value="Homeodomain-like_sf"/>
</dbReference>
<dbReference type="HOGENOM" id="CLU_573568_0_0_4"/>
<dbReference type="GeneID" id="93063568"/>
<organism evidence="5">
    <name type="scientific">Burkholderia pseudomallei 1710a</name>
    <dbReference type="NCBI Taxonomy" id="320371"/>
    <lineage>
        <taxon>Bacteria</taxon>
        <taxon>Pseudomonadati</taxon>
        <taxon>Pseudomonadota</taxon>
        <taxon>Betaproteobacteria</taxon>
        <taxon>Burkholderiales</taxon>
        <taxon>Burkholderiaceae</taxon>
        <taxon>Burkholderia</taxon>
        <taxon>pseudomallei group</taxon>
    </lineage>
</organism>
<dbReference type="PANTHER" id="PTHR46796">
    <property type="entry name" value="HTH-TYPE TRANSCRIPTIONAL ACTIVATOR RHAS-RELATED"/>
    <property type="match status" value="1"/>
</dbReference>
<proteinExistence type="predicted"/>
<gene>
    <name evidence="5" type="ORF">BURPS1710A_A1138</name>
</gene>
<evidence type="ECO:0000256" key="1">
    <source>
        <dbReference type="ARBA" id="ARBA00023015"/>
    </source>
</evidence>
<keyword evidence="1" id="KW-0805">Transcription regulation</keyword>
<name>A0A0E1VYK5_BURPE</name>
<dbReference type="PANTHER" id="PTHR46796:SF12">
    <property type="entry name" value="HTH-TYPE DNA-BINDING TRANSCRIPTIONAL ACTIVATOR EUTR"/>
    <property type="match status" value="1"/>
</dbReference>
<dbReference type="GO" id="GO:0003700">
    <property type="term" value="F:DNA-binding transcription factor activity"/>
    <property type="evidence" value="ECO:0007669"/>
    <property type="project" value="InterPro"/>
</dbReference>
<dbReference type="PROSITE" id="PS01124">
    <property type="entry name" value="HTH_ARAC_FAMILY_2"/>
    <property type="match status" value="1"/>
</dbReference>
<evidence type="ECO:0000259" key="4">
    <source>
        <dbReference type="PROSITE" id="PS01124"/>
    </source>
</evidence>
<accession>A0A0E1VYK5</accession>
<dbReference type="SUPFAM" id="SSF46689">
    <property type="entry name" value="Homeodomain-like"/>
    <property type="match status" value="1"/>
</dbReference>
<evidence type="ECO:0000256" key="2">
    <source>
        <dbReference type="ARBA" id="ARBA00023125"/>
    </source>
</evidence>
<dbReference type="AlphaFoldDB" id="A0A0E1VYK5"/>
<dbReference type="EMBL" id="CM000833">
    <property type="protein sequence ID" value="EET05259.1"/>
    <property type="molecule type" value="Genomic_DNA"/>
</dbReference>
<sequence>MFSMLYFPMVSALSLLGADAPTHLHSHLKLILGGEFNAALERSSEWAETTVASERTSWDLQLHADLQLVLGFEVEAEENYRRAQRKIRGSNSKIRIATCRNAAWQALFRYRVTTALACFSRICDEPGIEAGGLVEARFGIACALYEMGRIDDAFDAIDSMEKIAEQQSDEMRAHWKDLIAVLRFDLVVQSELRRAAAFVDHVYWQSAQSMSRVDRAHGVSEAAVSVETPLLRGRVAYLLQLRCAAAGNRDAVAELARCLDAAGEQGFVDFRYTLRLEIALALLAGDAPNLAQFVLEPISDTLHGAESSRRYREYFYCAAKVHLAQDHTQESLALYRRYALIAMRCLREDALIGRQFLVGQELKQLPQSDDVTVRLPLKYRRAYHYILQNLNRSDLSVREIAAEIGVTERALQNAFKIYLGLSPRELIRSRRMERIRTELVDFTLTGERNVKEAARKWGVQNGSTLVIAYRKEYDETPSETLAR</sequence>
<evidence type="ECO:0000313" key="5">
    <source>
        <dbReference type="EMBL" id="EET05259.1"/>
    </source>
</evidence>
<evidence type="ECO:0000256" key="3">
    <source>
        <dbReference type="ARBA" id="ARBA00023163"/>
    </source>
</evidence>
<dbReference type="RefSeq" id="WP_004524330.1">
    <property type="nucleotide sequence ID" value="NZ_CM000833.1"/>
</dbReference>
<dbReference type="Gene3D" id="1.10.10.60">
    <property type="entry name" value="Homeodomain-like"/>
    <property type="match status" value="1"/>
</dbReference>
<dbReference type="InterPro" id="IPR018060">
    <property type="entry name" value="HTH_AraC"/>
</dbReference>
<dbReference type="Proteomes" id="UP000001812">
    <property type="component" value="Chromosome II"/>
</dbReference>
<dbReference type="Pfam" id="PF12833">
    <property type="entry name" value="HTH_18"/>
    <property type="match status" value="1"/>
</dbReference>
<dbReference type="InterPro" id="IPR050204">
    <property type="entry name" value="AraC_XylS_family_regulators"/>
</dbReference>
<keyword evidence="2" id="KW-0238">DNA-binding</keyword>
<dbReference type="SMART" id="SM00342">
    <property type="entry name" value="HTH_ARAC"/>
    <property type="match status" value="1"/>
</dbReference>